<accession>A0A2Z7AWA9</accession>
<dbReference type="EMBL" id="KV011938">
    <property type="protein sequence ID" value="KZV25190.1"/>
    <property type="molecule type" value="Genomic_DNA"/>
</dbReference>
<evidence type="ECO:0000313" key="3">
    <source>
        <dbReference type="Proteomes" id="UP000250235"/>
    </source>
</evidence>
<sequence length="83" mass="9214">MSDENNGTDVHDKHIIRSAASHPTPSTHYLHSMKASEPKAQQLIVKGYTDPSIRNPCPSWLKGHTVRQPRTHPSSGDHLLPKS</sequence>
<dbReference type="AlphaFoldDB" id="A0A2Z7AWA9"/>
<dbReference type="Proteomes" id="UP000250235">
    <property type="component" value="Unassembled WGS sequence"/>
</dbReference>
<feature type="region of interest" description="Disordered" evidence="1">
    <location>
        <begin position="56"/>
        <end position="83"/>
    </location>
</feature>
<reference evidence="2 3" key="1">
    <citation type="journal article" date="2015" name="Proc. Natl. Acad. Sci. U.S.A.">
        <title>The resurrection genome of Boea hygrometrica: A blueprint for survival of dehydration.</title>
        <authorList>
            <person name="Xiao L."/>
            <person name="Yang G."/>
            <person name="Zhang L."/>
            <person name="Yang X."/>
            <person name="Zhao S."/>
            <person name="Ji Z."/>
            <person name="Zhou Q."/>
            <person name="Hu M."/>
            <person name="Wang Y."/>
            <person name="Chen M."/>
            <person name="Xu Y."/>
            <person name="Jin H."/>
            <person name="Xiao X."/>
            <person name="Hu G."/>
            <person name="Bao F."/>
            <person name="Hu Y."/>
            <person name="Wan P."/>
            <person name="Li L."/>
            <person name="Deng X."/>
            <person name="Kuang T."/>
            <person name="Xiang C."/>
            <person name="Zhu J.K."/>
            <person name="Oliver M.J."/>
            <person name="He Y."/>
        </authorList>
    </citation>
    <scope>NUCLEOTIDE SEQUENCE [LARGE SCALE GENOMIC DNA]</scope>
    <source>
        <strain evidence="3">cv. XS01</strain>
    </source>
</reference>
<organism evidence="2 3">
    <name type="scientific">Dorcoceras hygrometricum</name>
    <dbReference type="NCBI Taxonomy" id="472368"/>
    <lineage>
        <taxon>Eukaryota</taxon>
        <taxon>Viridiplantae</taxon>
        <taxon>Streptophyta</taxon>
        <taxon>Embryophyta</taxon>
        <taxon>Tracheophyta</taxon>
        <taxon>Spermatophyta</taxon>
        <taxon>Magnoliopsida</taxon>
        <taxon>eudicotyledons</taxon>
        <taxon>Gunneridae</taxon>
        <taxon>Pentapetalae</taxon>
        <taxon>asterids</taxon>
        <taxon>lamiids</taxon>
        <taxon>Lamiales</taxon>
        <taxon>Gesneriaceae</taxon>
        <taxon>Didymocarpoideae</taxon>
        <taxon>Trichosporeae</taxon>
        <taxon>Loxocarpinae</taxon>
        <taxon>Dorcoceras</taxon>
    </lineage>
</organism>
<evidence type="ECO:0000256" key="1">
    <source>
        <dbReference type="SAM" id="MobiDB-lite"/>
    </source>
</evidence>
<name>A0A2Z7AWA9_9LAMI</name>
<keyword evidence="3" id="KW-1185">Reference proteome</keyword>
<feature type="region of interest" description="Disordered" evidence="1">
    <location>
        <begin position="1"/>
        <end position="34"/>
    </location>
</feature>
<gene>
    <name evidence="2" type="ORF">F511_21908</name>
</gene>
<protein>
    <submittedName>
        <fullName evidence="2">Uncharacterized protein</fullName>
    </submittedName>
</protein>
<evidence type="ECO:0000313" key="2">
    <source>
        <dbReference type="EMBL" id="KZV25190.1"/>
    </source>
</evidence>
<proteinExistence type="predicted"/>